<reference evidence="1" key="1">
    <citation type="journal article" date="2023" name="Mol. Ecol. Resour.">
        <title>Chromosome-level genome assembly of a triploid poplar Populus alba 'Berolinensis'.</title>
        <authorList>
            <person name="Chen S."/>
            <person name="Yu Y."/>
            <person name="Wang X."/>
            <person name="Wang S."/>
            <person name="Zhang T."/>
            <person name="Zhou Y."/>
            <person name="He R."/>
            <person name="Meng N."/>
            <person name="Wang Y."/>
            <person name="Liu W."/>
            <person name="Liu Z."/>
            <person name="Liu J."/>
            <person name="Guo Q."/>
            <person name="Huang H."/>
            <person name="Sederoff R.R."/>
            <person name="Wang G."/>
            <person name="Qu G."/>
            <person name="Chen S."/>
        </authorList>
    </citation>
    <scope>NUCLEOTIDE SEQUENCE</scope>
    <source>
        <strain evidence="1">SC-2020</strain>
    </source>
</reference>
<dbReference type="AlphaFoldDB" id="A0AAD6M0W9"/>
<keyword evidence="2" id="KW-1185">Reference proteome</keyword>
<sequence>MRQGHGERVQTAAYGMGLPVLEMMLLLKSMSLFSICYPQEHIYFSSDSICSPSGDAENLNIVHPPEFLRNLQLNGIPPTQIIFESRSSHSVIEESS</sequence>
<dbReference type="Proteomes" id="UP001164929">
    <property type="component" value="Chromosome 12"/>
</dbReference>
<protein>
    <submittedName>
        <fullName evidence="1">Uncharacterized protein</fullName>
    </submittedName>
</protein>
<gene>
    <name evidence="1" type="ORF">NC653_028818</name>
</gene>
<proteinExistence type="predicted"/>
<name>A0AAD6M0W9_9ROSI</name>
<comment type="caution">
    <text evidence="1">The sequence shown here is derived from an EMBL/GenBank/DDBJ whole genome shotgun (WGS) entry which is preliminary data.</text>
</comment>
<evidence type="ECO:0000313" key="2">
    <source>
        <dbReference type="Proteomes" id="UP001164929"/>
    </source>
</evidence>
<dbReference type="EMBL" id="JAQIZT010000012">
    <property type="protein sequence ID" value="KAJ6976765.1"/>
    <property type="molecule type" value="Genomic_DNA"/>
</dbReference>
<organism evidence="1 2">
    <name type="scientific">Populus alba x Populus x berolinensis</name>
    <dbReference type="NCBI Taxonomy" id="444605"/>
    <lineage>
        <taxon>Eukaryota</taxon>
        <taxon>Viridiplantae</taxon>
        <taxon>Streptophyta</taxon>
        <taxon>Embryophyta</taxon>
        <taxon>Tracheophyta</taxon>
        <taxon>Spermatophyta</taxon>
        <taxon>Magnoliopsida</taxon>
        <taxon>eudicotyledons</taxon>
        <taxon>Gunneridae</taxon>
        <taxon>Pentapetalae</taxon>
        <taxon>rosids</taxon>
        <taxon>fabids</taxon>
        <taxon>Malpighiales</taxon>
        <taxon>Salicaceae</taxon>
        <taxon>Saliceae</taxon>
        <taxon>Populus</taxon>
    </lineage>
</organism>
<accession>A0AAD6M0W9</accession>
<evidence type="ECO:0000313" key="1">
    <source>
        <dbReference type="EMBL" id="KAJ6976765.1"/>
    </source>
</evidence>